<protein>
    <recommendedName>
        <fullName evidence="3">Glutathione S-transferase</fullName>
    </recommendedName>
</protein>
<dbReference type="SUPFAM" id="SSF47616">
    <property type="entry name" value="GST C-terminal domain-like"/>
    <property type="match status" value="1"/>
</dbReference>
<feature type="non-terminal residue" evidence="1">
    <location>
        <position position="1"/>
    </location>
</feature>
<evidence type="ECO:0000313" key="2">
    <source>
        <dbReference type="Proteomes" id="UP001634394"/>
    </source>
</evidence>
<comment type="caution">
    <text evidence="1">The sequence shown here is derived from an EMBL/GenBank/DDBJ whole genome shotgun (WGS) entry which is preliminary data.</text>
</comment>
<dbReference type="Gene3D" id="1.20.1050.10">
    <property type="match status" value="1"/>
</dbReference>
<reference evidence="1 2" key="1">
    <citation type="submission" date="2024-11" db="EMBL/GenBank/DDBJ databases">
        <title>Chromosome-level genome assembly of the freshwater bivalve Anodonta woodiana.</title>
        <authorList>
            <person name="Chen X."/>
        </authorList>
    </citation>
    <scope>NUCLEOTIDE SEQUENCE [LARGE SCALE GENOMIC DNA]</scope>
    <source>
        <strain evidence="1">MN2024</strain>
        <tissue evidence="1">Gills</tissue>
    </source>
</reference>
<gene>
    <name evidence="1" type="ORF">ACJMK2_008264</name>
</gene>
<dbReference type="EMBL" id="JBJQND010000011">
    <property type="protein sequence ID" value="KAL3862283.1"/>
    <property type="molecule type" value="Genomic_DNA"/>
</dbReference>
<name>A0ABD3VNK9_SINWO</name>
<dbReference type="InterPro" id="IPR036282">
    <property type="entry name" value="Glutathione-S-Trfase_C_sf"/>
</dbReference>
<keyword evidence="2" id="KW-1185">Reference proteome</keyword>
<evidence type="ECO:0000313" key="1">
    <source>
        <dbReference type="EMBL" id="KAL3862283.1"/>
    </source>
</evidence>
<dbReference type="AlphaFoldDB" id="A0ABD3VNK9"/>
<accession>A0ABD3VNK9</accession>
<proteinExistence type="predicted"/>
<organism evidence="1 2">
    <name type="scientific">Sinanodonta woodiana</name>
    <name type="common">Chinese pond mussel</name>
    <name type="synonym">Anodonta woodiana</name>
    <dbReference type="NCBI Taxonomy" id="1069815"/>
    <lineage>
        <taxon>Eukaryota</taxon>
        <taxon>Metazoa</taxon>
        <taxon>Spiralia</taxon>
        <taxon>Lophotrochozoa</taxon>
        <taxon>Mollusca</taxon>
        <taxon>Bivalvia</taxon>
        <taxon>Autobranchia</taxon>
        <taxon>Heteroconchia</taxon>
        <taxon>Palaeoheterodonta</taxon>
        <taxon>Unionida</taxon>
        <taxon>Unionoidea</taxon>
        <taxon>Unionidae</taxon>
        <taxon>Unioninae</taxon>
        <taxon>Sinanodonta</taxon>
    </lineage>
</organism>
<dbReference type="Proteomes" id="UP001634394">
    <property type="component" value="Unassembled WGS sequence"/>
</dbReference>
<sequence>TAILSYLATKYTNHAGFGTSLQQRMCESIISVCCNYVYPQFIERYSLKSSKVNDVILEQGNRVTIADFLVATILVKLEWTGTSLILWPKVNKWLEQ</sequence>
<evidence type="ECO:0008006" key="3">
    <source>
        <dbReference type="Google" id="ProtNLM"/>
    </source>
</evidence>